<sequence length="184" mass="20641">MSDIQLIRNCAPTLAGLKVGSLFNAGGSKTEVDRVILRWNAALGPKGVWARCLRRSRDRALIYVYRPKALCAHLDTGAARRFLAHYGYPADAAADPERLIAHLTARLKSEAHFPHEIGLFLGYPLEDVAGFVVHRGRQCKCVGCWKVYGDEVSAQKRFRIYKSCTRHFCRSYRSGFTVDRLTVG</sequence>
<dbReference type="Proteomes" id="UP000004754">
    <property type="component" value="Unassembled WGS sequence"/>
</dbReference>
<dbReference type="InterPro" id="IPR024523">
    <property type="entry name" value="DUF3793"/>
</dbReference>
<name>E6MGU3_9FIRM</name>
<gene>
    <name evidence="1" type="ORF">HMP0721_1226</name>
</gene>
<accession>E6MGU3</accession>
<evidence type="ECO:0000313" key="1">
    <source>
        <dbReference type="EMBL" id="EFV01833.1"/>
    </source>
</evidence>
<dbReference type="Pfam" id="PF12672">
    <property type="entry name" value="DUF3793"/>
    <property type="match status" value="1"/>
</dbReference>
<dbReference type="STRING" id="887929.HMP0721_1226"/>
<comment type="caution">
    <text evidence="1">The sequence shown here is derived from an EMBL/GenBank/DDBJ whole genome shotgun (WGS) entry which is preliminary data.</text>
</comment>
<dbReference type="eggNOG" id="ENOG5032SGE">
    <property type="taxonomic scope" value="Bacteria"/>
</dbReference>
<proteinExistence type="predicted"/>
<dbReference type="RefSeq" id="WP_006598650.1">
    <property type="nucleotide sequence ID" value="NZ_GL622359.1"/>
</dbReference>
<dbReference type="EMBL" id="AEQN01000016">
    <property type="protein sequence ID" value="EFV01833.1"/>
    <property type="molecule type" value="Genomic_DNA"/>
</dbReference>
<dbReference type="OrthoDB" id="5393676at2"/>
<evidence type="ECO:0000313" key="2">
    <source>
        <dbReference type="Proteomes" id="UP000004754"/>
    </source>
</evidence>
<keyword evidence="2" id="KW-1185">Reference proteome</keyword>
<organism evidence="1 2">
    <name type="scientific">Pseudoramibacter alactolyticus ATCC 23263</name>
    <dbReference type="NCBI Taxonomy" id="887929"/>
    <lineage>
        <taxon>Bacteria</taxon>
        <taxon>Bacillati</taxon>
        <taxon>Bacillota</taxon>
        <taxon>Clostridia</taxon>
        <taxon>Eubacteriales</taxon>
        <taxon>Eubacteriaceae</taxon>
        <taxon>Pseudoramibacter</taxon>
    </lineage>
</organism>
<dbReference type="HOGENOM" id="CLU_080981_1_0_9"/>
<dbReference type="AlphaFoldDB" id="E6MGU3"/>
<reference evidence="1 2" key="1">
    <citation type="submission" date="2010-12" db="EMBL/GenBank/DDBJ databases">
        <authorList>
            <person name="Muzny D."/>
            <person name="Qin X."/>
            <person name="Deng J."/>
            <person name="Jiang H."/>
            <person name="Liu Y."/>
            <person name="Qu J."/>
            <person name="Song X.-Z."/>
            <person name="Zhang L."/>
            <person name="Thornton R."/>
            <person name="Coyle M."/>
            <person name="Francisco L."/>
            <person name="Jackson L."/>
            <person name="Javaid M."/>
            <person name="Korchina V."/>
            <person name="Kovar C."/>
            <person name="Mata R."/>
            <person name="Mathew T."/>
            <person name="Ngo R."/>
            <person name="Nguyen L."/>
            <person name="Nguyen N."/>
            <person name="Okwuonu G."/>
            <person name="Ongeri F."/>
            <person name="Pham C."/>
            <person name="Simmons D."/>
            <person name="Wilczek-Boney K."/>
            <person name="Hale W."/>
            <person name="Jakkamsetti A."/>
            <person name="Pham P."/>
            <person name="Ruth R."/>
            <person name="San Lucas F."/>
            <person name="Warren J."/>
            <person name="Zhang J."/>
            <person name="Zhao Z."/>
            <person name="Zhou C."/>
            <person name="Zhu D."/>
            <person name="Lee S."/>
            <person name="Bess C."/>
            <person name="Blankenburg K."/>
            <person name="Forbes L."/>
            <person name="Fu Q."/>
            <person name="Gubbala S."/>
            <person name="Hirani K."/>
            <person name="Jayaseelan J.C."/>
            <person name="Lara F."/>
            <person name="Munidasa M."/>
            <person name="Palculict T."/>
            <person name="Patil S."/>
            <person name="Pu L.-L."/>
            <person name="Saada N."/>
            <person name="Tang L."/>
            <person name="Weissenberger G."/>
            <person name="Zhu Y."/>
            <person name="Hemphill L."/>
            <person name="Shang Y."/>
            <person name="Youmans B."/>
            <person name="Ayvaz T."/>
            <person name="Ross M."/>
            <person name="Santibanez J."/>
            <person name="Aqrawi P."/>
            <person name="Gross S."/>
            <person name="Joshi V."/>
            <person name="Fowler G."/>
            <person name="Nazareth L."/>
            <person name="Reid J."/>
            <person name="Worley K."/>
            <person name="Petrosino J."/>
            <person name="Highlander S."/>
            <person name="Gibbs R."/>
        </authorList>
    </citation>
    <scope>NUCLEOTIDE SEQUENCE [LARGE SCALE GENOMIC DNA]</scope>
    <source>
        <strain evidence="1 2">ATCC 23263</strain>
    </source>
</reference>
<protein>
    <recommendedName>
        <fullName evidence="3">DUF3793 domain-containing protein</fullName>
    </recommendedName>
</protein>
<evidence type="ECO:0008006" key="3">
    <source>
        <dbReference type="Google" id="ProtNLM"/>
    </source>
</evidence>